<evidence type="ECO:0000313" key="7">
    <source>
        <dbReference type="EMBL" id="KAG7388307.1"/>
    </source>
</evidence>
<feature type="domain" description="Kazal-like" evidence="6">
    <location>
        <begin position="148"/>
        <end position="205"/>
    </location>
</feature>
<dbReference type="Pfam" id="PF00050">
    <property type="entry name" value="Kazal_1"/>
    <property type="match status" value="3"/>
</dbReference>
<dbReference type="AlphaFoldDB" id="A0A8T1W3W5"/>
<accession>A0A8T1W3W5</accession>
<dbReference type="InterPro" id="IPR050653">
    <property type="entry name" value="Prot_Inhib_GrowthFact_Antg"/>
</dbReference>
<dbReference type="OrthoDB" id="343609at2759"/>
<evidence type="ECO:0000256" key="1">
    <source>
        <dbReference type="ARBA" id="ARBA00022690"/>
    </source>
</evidence>
<keyword evidence="2" id="KW-0722">Serine protease inhibitor</keyword>
<dbReference type="CDD" id="cd00104">
    <property type="entry name" value="KAZAL_FS"/>
    <property type="match status" value="3"/>
</dbReference>
<keyword evidence="3" id="KW-1015">Disulfide bond</keyword>
<dbReference type="Proteomes" id="UP000694044">
    <property type="component" value="Unassembled WGS sequence"/>
</dbReference>
<dbReference type="PANTHER" id="PTHR10913:SF45">
    <property type="entry name" value="FOLLISTATIN, ISOFORM A-RELATED"/>
    <property type="match status" value="1"/>
</dbReference>
<proteinExistence type="predicted"/>
<feature type="signal peptide" evidence="5">
    <location>
        <begin position="1"/>
        <end position="20"/>
    </location>
</feature>
<evidence type="ECO:0000259" key="6">
    <source>
        <dbReference type="PROSITE" id="PS51465"/>
    </source>
</evidence>
<feature type="domain" description="Kazal-like" evidence="6">
    <location>
        <begin position="206"/>
        <end position="258"/>
    </location>
</feature>
<sequence length="260" mass="26213">MKFSVPFVLVAAVVASATCALDAVNSVPSSFGSECASACPAVYQPVCGSDGVTYSNKCFLNVAACNSNGEITQASDGECATTSSTGNGASSHCSEACDRIYKPVCGSDGVTYSNVCVLDVAECKSGGAITQVSGGRCPSSSAGGSAVRGLSAGCPDACLEVYDPVTDENGVQYSNECYLQMAQCKSETGSSSNSSLATSSGTLESERESSNCNNKVCTMDYNPVCGSNGVTYSNSCMLGLANCKNSSITKASDGECVASA</sequence>
<keyword evidence="5" id="KW-0732">Signal</keyword>
<dbReference type="GO" id="GO:0005576">
    <property type="term" value="C:extracellular region"/>
    <property type="evidence" value="ECO:0007669"/>
    <property type="project" value="TreeGrafter"/>
</dbReference>
<feature type="region of interest" description="Disordered" evidence="4">
    <location>
        <begin position="187"/>
        <end position="208"/>
    </location>
</feature>
<feature type="domain" description="Kazal-like" evidence="6">
    <location>
        <begin position="29"/>
        <end position="81"/>
    </location>
</feature>
<evidence type="ECO:0000256" key="4">
    <source>
        <dbReference type="SAM" id="MobiDB-lite"/>
    </source>
</evidence>
<evidence type="ECO:0000313" key="8">
    <source>
        <dbReference type="Proteomes" id="UP000694044"/>
    </source>
</evidence>
<feature type="domain" description="Kazal-like" evidence="6">
    <location>
        <begin position="87"/>
        <end position="139"/>
    </location>
</feature>
<organism evidence="7 8">
    <name type="scientific">Phytophthora pseudosyringae</name>
    <dbReference type="NCBI Taxonomy" id="221518"/>
    <lineage>
        <taxon>Eukaryota</taxon>
        <taxon>Sar</taxon>
        <taxon>Stramenopiles</taxon>
        <taxon>Oomycota</taxon>
        <taxon>Peronosporomycetes</taxon>
        <taxon>Peronosporales</taxon>
        <taxon>Peronosporaceae</taxon>
        <taxon>Phytophthora</taxon>
    </lineage>
</organism>
<keyword evidence="1" id="KW-0646">Protease inhibitor</keyword>
<dbReference type="SMART" id="SM00280">
    <property type="entry name" value="KAZAL"/>
    <property type="match status" value="4"/>
</dbReference>
<reference evidence="7" key="1">
    <citation type="submission" date="2021-02" db="EMBL/GenBank/DDBJ databases">
        <authorList>
            <person name="Palmer J.M."/>
        </authorList>
    </citation>
    <scope>NUCLEOTIDE SEQUENCE</scope>
    <source>
        <strain evidence="7">SCRP734</strain>
    </source>
</reference>
<comment type="caution">
    <text evidence="7">The sequence shown here is derived from an EMBL/GenBank/DDBJ whole genome shotgun (WGS) entry which is preliminary data.</text>
</comment>
<feature type="chain" id="PRO_5035930557" description="Kazal-like domain-containing protein" evidence="5">
    <location>
        <begin position="21"/>
        <end position="260"/>
    </location>
</feature>
<dbReference type="PANTHER" id="PTHR10913">
    <property type="entry name" value="FOLLISTATIN-RELATED"/>
    <property type="match status" value="1"/>
</dbReference>
<dbReference type="InterPro" id="IPR002350">
    <property type="entry name" value="Kazal_dom"/>
</dbReference>
<evidence type="ECO:0000256" key="5">
    <source>
        <dbReference type="SAM" id="SignalP"/>
    </source>
</evidence>
<dbReference type="PROSITE" id="PS51465">
    <property type="entry name" value="KAZAL_2"/>
    <property type="match status" value="4"/>
</dbReference>
<dbReference type="EMBL" id="JAGDFM010000063">
    <property type="protein sequence ID" value="KAG7388307.1"/>
    <property type="molecule type" value="Genomic_DNA"/>
</dbReference>
<gene>
    <name evidence="7" type="ORF">PHYPSEUDO_012833</name>
</gene>
<name>A0A8T1W3W5_9STRA</name>
<protein>
    <recommendedName>
        <fullName evidence="6">Kazal-like domain-containing protein</fullName>
    </recommendedName>
</protein>
<keyword evidence="8" id="KW-1185">Reference proteome</keyword>
<feature type="compositionally biased region" description="Low complexity" evidence="4">
    <location>
        <begin position="187"/>
        <end position="203"/>
    </location>
</feature>
<evidence type="ECO:0000256" key="2">
    <source>
        <dbReference type="ARBA" id="ARBA00022900"/>
    </source>
</evidence>
<dbReference type="Pfam" id="PF07648">
    <property type="entry name" value="Kazal_2"/>
    <property type="match status" value="1"/>
</dbReference>
<evidence type="ECO:0000256" key="3">
    <source>
        <dbReference type="ARBA" id="ARBA00023157"/>
    </source>
</evidence>